<proteinExistence type="predicted"/>
<dbReference type="OrthoDB" id="36095at10239"/>
<evidence type="ECO:0000313" key="1">
    <source>
        <dbReference type="EMBL" id="AJT60939.1"/>
    </source>
</evidence>
<dbReference type="KEGG" id="vg:26628424"/>
<evidence type="ECO:0000313" key="2">
    <source>
        <dbReference type="Proteomes" id="UP000202888"/>
    </source>
</evidence>
<keyword evidence="2" id="KW-1185">Reference proteome</keyword>
<dbReference type="Proteomes" id="UP000202888">
    <property type="component" value="Segment"/>
</dbReference>
<dbReference type="RefSeq" id="YP_009201201.1">
    <property type="nucleotide sequence ID" value="NC_028829.1"/>
</dbReference>
<name>A0A0D4DAD0_9CAUD</name>
<dbReference type="EMBL" id="KP671755">
    <property type="protein sequence ID" value="AJT60939.1"/>
    <property type="molecule type" value="Genomic_DNA"/>
</dbReference>
<accession>A0A0D4DAD0</accession>
<dbReference type="GeneID" id="26628424"/>
<reference evidence="1 2" key="1">
    <citation type="journal article" date="2016" name="Genom Data">
        <title>Complete genome sequence of a giant Vibrio phage ValKK3 infecting Vibrio alginolyticus.</title>
        <authorList>
            <person name="Lal T.M."/>
            <person name="Sano M."/>
            <person name="Hatai K."/>
            <person name="Ransangan J."/>
        </authorList>
    </citation>
    <scope>NUCLEOTIDE SEQUENCE [LARGE SCALE GENOMIC DNA]</scope>
</reference>
<protein>
    <submittedName>
        <fullName evidence="1">Uncharacterized protein</fullName>
    </submittedName>
</protein>
<sequence>MNAYRINTSIEDLAIVKGDLFVQSPFNEHEYKMARQPQRPPMHIDLITQFHHLYNETTATDDEIAELVLEWKNQFKTRTEALNMFRQSLIEQRQSIDEQIKQTTSTIEQLREKFGE</sequence>
<organism evidence="1 2">
    <name type="scientific">Vibrio phage ValKK3</name>
    <dbReference type="NCBI Taxonomy" id="1610855"/>
    <lineage>
        <taxon>Viruses</taxon>
        <taxon>Duplodnaviria</taxon>
        <taxon>Heunggongvirae</taxon>
        <taxon>Uroviricota</taxon>
        <taxon>Caudoviricetes</taxon>
        <taxon>Pantevenvirales</taxon>
        <taxon>Straboviridae</taxon>
        <taxon>Schizotequatrovirus</taxon>
        <taxon>Schizotequatrovirus valkk3</taxon>
    </lineage>
</organism>